<accession>A0AAV2TZV6</accession>
<evidence type="ECO:0000259" key="9">
    <source>
        <dbReference type="Pfam" id="PF05185"/>
    </source>
</evidence>
<dbReference type="PANTHER" id="PTHR10738:SF0">
    <property type="entry name" value="PROTEIN ARGININE N-METHYLTRANSFERASE 5"/>
    <property type="match status" value="1"/>
</dbReference>
<evidence type="ECO:0000313" key="13">
    <source>
        <dbReference type="Proteomes" id="UP001497525"/>
    </source>
</evidence>
<evidence type="ECO:0000256" key="4">
    <source>
        <dbReference type="PIRNR" id="PIRNR015894"/>
    </source>
</evidence>
<dbReference type="PROSITE" id="PS51678">
    <property type="entry name" value="SAM_MT_PRMT"/>
    <property type="match status" value="1"/>
</dbReference>
<evidence type="ECO:0000256" key="3">
    <source>
        <dbReference type="ARBA" id="ARBA00022691"/>
    </source>
</evidence>
<feature type="binding site" evidence="6">
    <location>
        <position position="411"/>
    </location>
    <ligand>
        <name>S-adenosyl-L-methionine</name>
        <dbReference type="ChEBI" id="CHEBI:59789"/>
    </ligand>
</feature>
<evidence type="ECO:0000256" key="6">
    <source>
        <dbReference type="PIRSR" id="PIRSR015894-2"/>
    </source>
</evidence>
<dbReference type="InterPro" id="IPR035247">
    <property type="entry name" value="PRMT5_TIM"/>
</dbReference>
<feature type="active site" description="Proton donor/acceptor" evidence="5">
    <location>
        <position position="464"/>
    </location>
</feature>
<feature type="domain" description="PRMT5 oligomerisation" evidence="11">
    <location>
        <begin position="487"/>
        <end position="653"/>
    </location>
</feature>
<dbReference type="GO" id="GO:0032259">
    <property type="term" value="P:methylation"/>
    <property type="evidence" value="ECO:0007669"/>
    <property type="project" value="UniProtKB-KW"/>
</dbReference>
<keyword evidence="2 4" id="KW-0808">Transferase</keyword>
<feature type="compositionally biased region" description="Polar residues" evidence="8">
    <location>
        <begin position="358"/>
        <end position="375"/>
    </location>
</feature>
<comment type="similarity">
    <text evidence="4">Belongs to the class I-like SAM-binding methyltransferase superfamily.</text>
</comment>
<dbReference type="GO" id="GO:0005829">
    <property type="term" value="C:cytosol"/>
    <property type="evidence" value="ECO:0007669"/>
    <property type="project" value="TreeGrafter"/>
</dbReference>
<dbReference type="GO" id="GO:0016274">
    <property type="term" value="F:protein-arginine N-methyltransferase activity"/>
    <property type="evidence" value="ECO:0007669"/>
    <property type="project" value="InterPro"/>
</dbReference>
<evidence type="ECO:0000256" key="7">
    <source>
        <dbReference type="PIRSR" id="PIRSR015894-3"/>
    </source>
</evidence>
<evidence type="ECO:0000313" key="12">
    <source>
        <dbReference type="EMBL" id="CAL5142368.1"/>
    </source>
</evidence>
<dbReference type="PIRSF" id="PIRSF015894">
    <property type="entry name" value="Skb1_MeTrfase"/>
    <property type="match status" value="1"/>
</dbReference>
<dbReference type="Pfam" id="PF17286">
    <property type="entry name" value="PRMT5_C"/>
    <property type="match status" value="1"/>
</dbReference>
<name>A0AAV2TZV6_CALDB</name>
<comment type="caution">
    <text evidence="12">The sequence shown here is derived from an EMBL/GenBank/DDBJ whole genome shotgun (WGS) entry which is preliminary data.</text>
</comment>
<feature type="domain" description="PRMT5 arginine-N-methyltransferase" evidence="9">
    <location>
        <begin position="288"/>
        <end position="484"/>
    </location>
</feature>
<dbReference type="InterPro" id="IPR007857">
    <property type="entry name" value="Arg_MeTrfase_PRMT5"/>
</dbReference>
<feature type="site" description="Critical for specifying symmetric addition of methyl groups" evidence="7">
    <location>
        <position position="317"/>
    </location>
</feature>
<evidence type="ECO:0000259" key="10">
    <source>
        <dbReference type="Pfam" id="PF17285"/>
    </source>
</evidence>
<feature type="active site" description="Proton donor/acceptor" evidence="5">
    <location>
        <position position="455"/>
    </location>
</feature>
<keyword evidence="1 4" id="KW-0489">Methyltransferase</keyword>
<dbReference type="GO" id="GO:0006355">
    <property type="term" value="P:regulation of DNA-templated transcription"/>
    <property type="evidence" value="ECO:0007669"/>
    <property type="project" value="TreeGrafter"/>
</dbReference>
<dbReference type="PANTHER" id="PTHR10738">
    <property type="entry name" value="PROTEIN ARGININE N-METHYLTRANSFERASE 5"/>
    <property type="match status" value="1"/>
</dbReference>
<evidence type="ECO:0000259" key="11">
    <source>
        <dbReference type="Pfam" id="PF17286"/>
    </source>
</evidence>
<dbReference type="GO" id="GO:0005634">
    <property type="term" value="C:nucleus"/>
    <property type="evidence" value="ECO:0007669"/>
    <property type="project" value="TreeGrafter"/>
</dbReference>
<dbReference type="InterPro" id="IPR029063">
    <property type="entry name" value="SAM-dependent_MTases_sf"/>
</dbReference>
<dbReference type="InterPro" id="IPR025799">
    <property type="entry name" value="Arg_MeTrfase"/>
</dbReference>
<evidence type="ECO:0000256" key="2">
    <source>
        <dbReference type="ARBA" id="ARBA00022679"/>
    </source>
</evidence>
<sequence>MGDKALVGQDITFTNDLVSQYTCALSSGYSFISIDLFHPKWSTPLHKAVKFEAQLPPTRSDLVFQKDGKSISRSIVGKISGNLDLDSEIPSIKRASEIAFQKELDWATHLGLPAISVRLCRPQNPNLARTLVDFIRNECWPVKIWITVPMSIQQNLTPEEKTGPENEIFKDRDTPWHWWMQLSNMASDISDSLGLLLELPVDLPDEAVTARWLSEPVVCLLLRTDLFLTNSKGYPVLPKSHQLVIRRFFKLNVQVLITGACHHDRGYITYQQYITWMWKNQAKPDIYEQQSKGLEDRLQEPLQPLRDNLSSVTYAIFEMDPYKYHAYEMAIYEALLFRTGKKGKEENIKLDAPPSCPSPNKSGDHTSPVSDTPNSHPQIVMILGAGRGPLVNATLAAAEKANCLVRVFAIEKNPNALFTLQDRMTHEWRGLDVHLIGGDMRDLNVPEKADIFVSELLGSFGDNELSPECLDGAQPFLKDDGISIPCSYTSYITPIQSLQFYNETKRPRDTGAGSRRETPYVVRLLNCQLLAEPQPAFTFCHPKRDPDEPNSREVTCRFSIPHDATVHGLAGYFEAKLFGDVTLSTHPKWHSPHMISWFPLAFPFDHPVHIRAGDDVVLHLWRVVSPRHVWYEWALTEPCPTRLHNGGGFAYKIAL</sequence>
<keyword evidence="3 4" id="KW-0949">S-adenosyl-L-methionine</keyword>
<dbReference type="InterPro" id="IPR035075">
    <property type="entry name" value="PRMT5"/>
</dbReference>
<evidence type="ECO:0000256" key="5">
    <source>
        <dbReference type="PIRSR" id="PIRSR015894-1"/>
    </source>
</evidence>
<feature type="region of interest" description="Disordered" evidence="8">
    <location>
        <begin position="347"/>
        <end position="375"/>
    </location>
</feature>
<reference evidence="12" key="1">
    <citation type="submission" date="2024-06" db="EMBL/GenBank/DDBJ databases">
        <authorList>
            <person name="Liu X."/>
            <person name="Lenzi L."/>
            <person name="Haldenby T S."/>
            <person name="Uol C."/>
        </authorList>
    </citation>
    <scope>NUCLEOTIDE SEQUENCE</scope>
</reference>
<feature type="binding site" evidence="6">
    <location>
        <begin position="439"/>
        <end position="440"/>
    </location>
    <ligand>
        <name>S-adenosyl-L-methionine</name>
        <dbReference type="ChEBI" id="CHEBI:59789"/>
    </ligand>
</feature>
<dbReference type="Gene3D" id="2.70.160.11">
    <property type="entry name" value="Hnrnp arginine n-methyltransferase1"/>
    <property type="match status" value="1"/>
</dbReference>
<proteinExistence type="inferred from homology"/>
<dbReference type="Proteomes" id="UP001497525">
    <property type="component" value="Unassembled WGS sequence"/>
</dbReference>
<feature type="domain" description="PRMT5 TIM barrel" evidence="10">
    <location>
        <begin position="28"/>
        <end position="277"/>
    </location>
</feature>
<feature type="binding site" evidence="6">
    <location>
        <begin position="323"/>
        <end position="324"/>
    </location>
    <ligand>
        <name>S-adenosyl-L-methionine</name>
        <dbReference type="ChEBI" id="CHEBI:59789"/>
    </ligand>
</feature>
<dbReference type="Gene3D" id="3.20.20.150">
    <property type="entry name" value="Divalent-metal-dependent TIM barrel enzymes"/>
    <property type="match status" value="1"/>
</dbReference>
<dbReference type="AlphaFoldDB" id="A0AAV2TZV6"/>
<dbReference type="Gene3D" id="3.40.50.150">
    <property type="entry name" value="Vaccinia Virus protein VP39"/>
    <property type="match status" value="1"/>
</dbReference>
<dbReference type="InterPro" id="IPR035248">
    <property type="entry name" value="PRMT5_C"/>
</dbReference>
<dbReference type="Pfam" id="PF05185">
    <property type="entry name" value="PRMT5"/>
    <property type="match status" value="1"/>
</dbReference>
<dbReference type="Pfam" id="PF17285">
    <property type="entry name" value="PRMT5_TIM"/>
    <property type="match status" value="1"/>
</dbReference>
<protein>
    <recommendedName>
        <fullName evidence="4">Protein arginine N-methyltransferase</fullName>
    </recommendedName>
</protein>
<organism evidence="12 13">
    <name type="scientific">Calicophoron daubneyi</name>
    <name type="common">Rumen fluke</name>
    <name type="synonym">Paramphistomum daubneyi</name>
    <dbReference type="NCBI Taxonomy" id="300641"/>
    <lineage>
        <taxon>Eukaryota</taxon>
        <taxon>Metazoa</taxon>
        <taxon>Spiralia</taxon>
        <taxon>Lophotrochozoa</taxon>
        <taxon>Platyhelminthes</taxon>
        <taxon>Trematoda</taxon>
        <taxon>Digenea</taxon>
        <taxon>Plagiorchiida</taxon>
        <taxon>Pronocephalata</taxon>
        <taxon>Paramphistomoidea</taxon>
        <taxon>Paramphistomidae</taxon>
        <taxon>Calicophoron</taxon>
    </lineage>
</organism>
<dbReference type="SUPFAM" id="SSF53335">
    <property type="entry name" value="S-adenosyl-L-methionine-dependent methyltransferases"/>
    <property type="match status" value="1"/>
</dbReference>
<dbReference type="EMBL" id="CAXLJL010001033">
    <property type="protein sequence ID" value="CAL5142368.1"/>
    <property type="molecule type" value="Genomic_DNA"/>
</dbReference>
<evidence type="ECO:0000256" key="1">
    <source>
        <dbReference type="ARBA" id="ARBA00022603"/>
    </source>
</evidence>
<gene>
    <name evidence="12" type="ORF">CDAUBV1_LOCUS17602</name>
</gene>
<evidence type="ECO:0000256" key="8">
    <source>
        <dbReference type="SAM" id="MobiDB-lite"/>
    </source>
</evidence>
<feature type="binding site" evidence="6">
    <location>
        <position position="314"/>
    </location>
    <ligand>
        <name>S-adenosyl-L-methionine</name>
        <dbReference type="ChEBI" id="CHEBI:59789"/>
    </ligand>
</feature>